<reference evidence="1" key="1">
    <citation type="submission" date="2023-03" db="EMBL/GenBank/DDBJ databases">
        <title>Aeromonas caviae strain AC1520.</title>
        <authorList>
            <person name="Xie T."/>
            <person name="Zhang Q."/>
            <person name="Deng J."/>
            <person name="Li X."/>
        </authorList>
    </citation>
    <scope>NUCLEOTIDE SEQUENCE</scope>
    <source>
        <strain evidence="1">AC1520</strain>
        <plasmid evidence="1">pAC1520</plasmid>
    </source>
</reference>
<dbReference type="AlphaFoldDB" id="A0AAJ5ZBF4"/>
<dbReference type="EMBL" id="CP120943">
    <property type="protein sequence ID" value="WFG00241.1"/>
    <property type="molecule type" value="Genomic_DNA"/>
</dbReference>
<gene>
    <name evidence="1" type="ORF">P5S46_22360</name>
</gene>
<keyword evidence="1" id="KW-0614">Plasmid</keyword>
<geneLocation type="plasmid" evidence="1 2">
    <name>pAC1520</name>
</geneLocation>
<sequence length="80" mass="8678">MSLMVRSKIICANALSAFDEQELEAIVHRAAQRLGSAEMVVNAITDLGIKCPGFLSAAGTPTELKNEIPYCQMTRNGRKP</sequence>
<accession>A0AAJ5ZBF4</accession>
<proteinExistence type="predicted"/>
<dbReference type="RefSeq" id="WP_128343688.1">
    <property type="nucleotide sequence ID" value="NZ_CAWOMG010000181.1"/>
</dbReference>
<evidence type="ECO:0000313" key="2">
    <source>
        <dbReference type="Proteomes" id="UP001218423"/>
    </source>
</evidence>
<organism evidence="1 2">
    <name type="scientific">Aeromonas caviae</name>
    <name type="common">Aeromonas punctata</name>
    <dbReference type="NCBI Taxonomy" id="648"/>
    <lineage>
        <taxon>Bacteria</taxon>
        <taxon>Pseudomonadati</taxon>
        <taxon>Pseudomonadota</taxon>
        <taxon>Gammaproteobacteria</taxon>
        <taxon>Aeromonadales</taxon>
        <taxon>Aeromonadaceae</taxon>
        <taxon>Aeromonas</taxon>
    </lineage>
</organism>
<dbReference type="Proteomes" id="UP001218423">
    <property type="component" value="Plasmid pAC1520"/>
</dbReference>
<evidence type="ECO:0000313" key="1">
    <source>
        <dbReference type="EMBL" id="WFG00241.1"/>
    </source>
</evidence>
<protein>
    <submittedName>
        <fullName evidence="1">Uncharacterized protein</fullName>
    </submittedName>
</protein>
<name>A0AAJ5ZBF4_AERCA</name>